<accession>A0A1H1TNY0</accession>
<name>A0A1H1TNY0_9MICO</name>
<dbReference type="Pfam" id="PF09685">
    <property type="entry name" value="MamF_MmsF"/>
    <property type="match status" value="1"/>
</dbReference>
<feature type="region of interest" description="Disordered" evidence="5">
    <location>
        <begin position="1"/>
        <end position="130"/>
    </location>
</feature>
<proteinExistence type="predicted"/>
<evidence type="ECO:0000313" key="8">
    <source>
        <dbReference type="Proteomes" id="UP000199597"/>
    </source>
</evidence>
<feature type="transmembrane region" description="Helical" evidence="6">
    <location>
        <begin position="218"/>
        <end position="235"/>
    </location>
</feature>
<dbReference type="AlphaFoldDB" id="A0A1H1TNY0"/>
<evidence type="ECO:0000256" key="3">
    <source>
        <dbReference type="ARBA" id="ARBA00022989"/>
    </source>
</evidence>
<sequence length="251" mass="27011">MSDNPQQPNNGQSQPMPPNYSPQSGSQQPYTQQPPQGSQPQYGSPQQNPQQGSQPGYGSQPQTGYGSQPQNPAYGPRPQNPQQGSQLGYGSQQAYGSQPGYGSQQAYGAPQGYGMNPTGNPGSFNSQGLPPQAFGQGSAGFWQPNPSERSTSVWTQIGAIFTAWIVPLIIFLVKKDESPFIREQARQSLNFQLTLIIAYIVADILAVITFGIGGILFLVIWVVALVFMIMAAVAANKGEVYKVPISIQFIK</sequence>
<evidence type="ECO:0000256" key="5">
    <source>
        <dbReference type="SAM" id="MobiDB-lite"/>
    </source>
</evidence>
<evidence type="ECO:0000256" key="4">
    <source>
        <dbReference type="ARBA" id="ARBA00023136"/>
    </source>
</evidence>
<dbReference type="STRING" id="1136497.SAMN04489752_2104"/>
<keyword evidence="8" id="KW-1185">Reference proteome</keyword>
<dbReference type="OrthoDB" id="9808930at2"/>
<feature type="compositionally biased region" description="Low complexity" evidence="5">
    <location>
        <begin position="82"/>
        <end position="109"/>
    </location>
</feature>
<evidence type="ECO:0008006" key="9">
    <source>
        <dbReference type="Google" id="ProtNLM"/>
    </source>
</evidence>
<feature type="compositionally biased region" description="Low complexity" evidence="5">
    <location>
        <begin position="1"/>
        <end position="14"/>
    </location>
</feature>
<dbReference type="InterPro" id="IPR019109">
    <property type="entry name" value="MamF_MmsF"/>
</dbReference>
<evidence type="ECO:0000313" key="7">
    <source>
        <dbReference type="EMBL" id="SDS61852.1"/>
    </source>
</evidence>
<dbReference type="Proteomes" id="UP000199597">
    <property type="component" value="Chromosome I"/>
</dbReference>
<keyword evidence="3 6" id="KW-1133">Transmembrane helix</keyword>
<evidence type="ECO:0000256" key="2">
    <source>
        <dbReference type="ARBA" id="ARBA00022692"/>
    </source>
</evidence>
<evidence type="ECO:0000256" key="6">
    <source>
        <dbReference type="SAM" id="Phobius"/>
    </source>
</evidence>
<dbReference type="RefSeq" id="WP_092013364.1">
    <property type="nucleotide sequence ID" value="NZ_LT629766.1"/>
</dbReference>
<comment type="subcellular location">
    <subcellularLocation>
        <location evidence="1">Membrane</location>
        <topology evidence="1">Multi-pass membrane protein</topology>
    </subcellularLocation>
</comment>
<feature type="compositionally biased region" description="Polar residues" evidence="5">
    <location>
        <begin position="117"/>
        <end position="129"/>
    </location>
</feature>
<evidence type="ECO:0000256" key="1">
    <source>
        <dbReference type="ARBA" id="ARBA00004141"/>
    </source>
</evidence>
<feature type="transmembrane region" description="Helical" evidence="6">
    <location>
        <begin position="193"/>
        <end position="212"/>
    </location>
</feature>
<reference evidence="8" key="1">
    <citation type="submission" date="2016-10" db="EMBL/GenBank/DDBJ databases">
        <authorList>
            <person name="Varghese N."/>
            <person name="Submissions S."/>
        </authorList>
    </citation>
    <scope>NUCLEOTIDE SEQUENCE [LARGE SCALE GENOMIC DNA]</scope>
    <source>
        <strain evidence="8">DSM 23676</strain>
    </source>
</reference>
<gene>
    <name evidence="7" type="ORF">SAMN04489752_2104</name>
</gene>
<keyword evidence="2 6" id="KW-0812">Transmembrane</keyword>
<protein>
    <recommendedName>
        <fullName evidence="9">DUF4870 domain-containing protein</fullName>
    </recommendedName>
</protein>
<organism evidence="7 8">
    <name type="scientific">Brevibacterium siliguriense</name>
    <dbReference type="NCBI Taxonomy" id="1136497"/>
    <lineage>
        <taxon>Bacteria</taxon>
        <taxon>Bacillati</taxon>
        <taxon>Actinomycetota</taxon>
        <taxon>Actinomycetes</taxon>
        <taxon>Micrococcales</taxon>
        <taxon>Brevibacteriaceae</taxon>
        <taxon>Brevibacterium</taxon>
    </lineage>
</organism>
<keyword evidence="4 6" id="KW-0472">Membrane</keyword>
<dbReference type="EMBL" id="LT629766">
    <property type="protein sequence ID" value="SDS61852.1"/>
    <property type="molecule type" value="Genomic_DNA"/>
</dbReference>
<feature type="transmembrane region" description="Helical" evidence="6">
    <location>
        <begin position="153"/>
        <end position="173"/>
    </location>
</feature>
<feature type="compositionally biased region" description="Low complexity" evidence="5">
    <location>
        <begin position="21"/>
        <end position="70"/>
    </location>
</feature>